<comment type="caution">
    <text evidence="1">The sequence shown here is derived from an EMBL/GenBank/DDBJ whole genome shotgun (WGS) entry which is preliminary data.</text>
</comment>
<dbReference type="EMBL" id="BMAU01021206">
    <property type="protein sequence ID" value="GFX99104.1"/>
    <property type="molecule type" value="Genomic_DNA"/>
</dbReference>
<dbReference type="AlphaFoldDB" id="A0A8X6VAK7"/>
<accession>A0A8X6VAK7</accession>
<organism evidence="1 2">
    <name type="scientific">Trichonephila clavipes</name>
    <name type="common">Golden silk orbweaver</name>
    <name type="synonym">Nephila clavipes</name>
    <dbReference type="NCBI Taxonomy" id="2585209"/>
    <lineage>
        <taxon>Eukaryota</taxon>
        <taxon>Metazoa</taxon>
        <taxon>Ecdysozoa</taxon>
        <taxon>Arthropoda</taxon>
        <taxon>Chelicerata</taxon>
        <taxon>Arachnida</taxon>
        <taxon>Araneae</taxon>
        <taxon>Araneomorphae</taxon>
        <taxon>Entelegynae</taxon>
        <taxon>Araneoidea</taxon>
        <taxon>Nephilidae</taxon>
        <taxon>Trichonephila</taxon>
    </lineage>
</organism>
<sequence length="75" mass="8361">MVGFCNQRLMDSSMTMETKQMSFLVDGNYRNNSTGCLSEHGVCGALVQCFRISLDITRRSISLSFVGQLGRSAFR</sequence>
<gene>
    <name evidence="1" type="ORF">TNCV_2492851</name>
</gene>
<name>A0A8X6VAK7_TRICX</name>
<reference evidence="1" key="1">
    <citation type="submission" date="2020-08" db="EMBL/GenBank/DDBJ databases">
        <title>Multicomponent nature underlies the extraordinary mechanical properties of spider dragline silk.</title>
        <authorList>
            <person name="Kono N."/>
            <person name="Nakamura H."/>
            <person name="Mori M."/>
            <person name="Yoshida Y."/>
            <person name="Ohtoshi R."/>
            <person name="Malay A.D."/>
            <person name="Moran D.A.P."/>
            <person name="Tomita M."/>
            <person name="Numata K."/>
            <person name="Arakawa K."/>
        </authorList>
    </citation>
    <scope>NUCLEOTIDE SEQUENCE</scope>
</reference>
<keyword evidence="2" id="KW-1185">Reference proteome</keyword>
<protein>
    <submittedName>
        <fullName evidence="1">Uncharacterized protein</fullName>
    </submittedName>
</protein>
<dbReference type="Proteomes" id="UP000887159">
    <property type="component" value="Unassembled WGS sequence"/>
</dbReference>
<evidence type="ECO:0000313" key="2">
    <source>
        <dbReference type="Proteomes" id="UP000887159"/>
    </source>
</evidence>
<proteinExistence type="predicted"/>
<evidence type="ECO:0000313" key="1">
    <source>
        <dbReference type="EMBL" id="GFX99104.1"/>
    </source>
</evidence>